<evidence type="ECO:0000313" key="3">
    <source>
        <dbReference type="Proteomes" id="UP000305778"/>
    </source>
</evidence>
<name>A0A4U0SAS0_9ACTN</name>
<accession>A0A4U0SAS0</accession>
<evidence type="ECO:0000256" key="1">
    <source>
        <dbReference type="SAM" id="MobiDB-lite"/>
    </source>
</evidence>
<proteinExistence type="predicted"/>
<sequence length="144" mass="15318">MGGGDLAWSTVGLPCHRERGRRRAPPPEQEADTGKWHLTRDRWHTGFVDALGTGGLLGQIEGRTARGRAGSRASKEDLRTLPGLARTGADGFNRVIELDARAAFGFRSGDNQSRRAVLGCRAAGARRGSRGADLLAAAMVRAVS</sequence>
<dbReference type="RefSeq" id="WP_169317360.1">
    <property type="nucleotide sequence ID" value="NZ_SUMC01000145.1"/>
</dbReference>
<keyword evidence="3" id="KW-1185">Reference proteome</keyword>
<organism evidence="2 3">
    <name type="scientific">Actinacidiphila oryziradicis</name>
    <dbReference type="NCBI Taxonomy" id="2571141"/>
    <lineage>
        <taxon>Bacteria</taxon>
        <taxon>Bacillati</taxon>
        <taxon>Actinomycetota</taxon>
        <taxon>Actinomycetes</taxon>
        <taxon>Kitasatosporales</taxon>
        <taxon>Streptomycetaceae</taxon>
        <taxon>Actinacidiphila</taxon>
    </lineage>
</organism>
<dbReference type="AlphaFoldDB" id="A0A4U0SAS0"/>
<evidence type="ECO:0000313" key="2">
    <source>
        <dbReference type="EMBL" id="TJZ97414.1"/>
    </source>
</evidence>
<gene>
    <name evidence="2" type="ORF">FCI23_49725</name>
</gene>
<reference evidence="2 3" key="1">
    <citation type="submission" date="2019-04" db="EMBL/GenBank/DDBJ databases">
        <title>Streptomyces oryziradicis sp. nov., a novel actinomycete isolated from rhizosphere soil of rice (Oryza sativa L.).</title>
        <authorList>
            <person name="Li C."/>
        </authorList>
    </citation>
    <scope>NUCLEOTIDE SEQUENCE [LARGE SCALE GENOMIC DNA]</scope>
    <source>
        <strain evidence="2 3">NEAU-C40</strain>
    </source>
</reference>
<dbReference type="Proteomes" id="UP000305778">
    <property type="component" value="Unassembled WGS sequence"/>
</dbReference>
<comment type="caution">
    <text evidence="2">The sequence shown here is derived from an EMBL/GenBank/DDBJ whole genome shotgun (WGS) entry which is preliminary data.</text>
</comment>
<protein>
    <submittedName>
        <fullName evidence="2">Uncharacterized protein</fullName>
    </submittedName>
</protein>
<feature type="region of interest" description="Disordered" evidence="1">
    <location>
        <begin position="1"/>
        <end position="36"/>
    </location>
</feature>
<dbReference type="EMBL" id="SUMC01000145">
    <property type="protein sequence ID" value="TJZ97414.1"/>
    <property type="molecule type" value="Genomic_DNA"/>
</dbReference>